<name>A0A7C9JK47_9BACT</name>
<protein>
    <recommendedName>
        <fullName evidence="3">Cytokinin riboside 5'-monophosphate phosphoribohydrolase</fullName>
        <ecNumber evidence="3">3.2.2.n1</ecNumber>
    </recommendedName>
</protein>
<evidence type="ECO:0000256" key="3">
    <source>
        <dbReference type="RuleBase" id="RU363015"/>
    </source>
</evidence>
<dbReference type="EMBL" id="QWKH01000107">
    <property type="protein sequence ID" value="NBI35362.1"/>
    <property type="molecule type" value="Genomic_DNA"/>
</dbReference>
<keyword evidence="3" id="KW-0378">Hydrolase</keyword>
<dbReference type="SUPFAM" id="SSF102405">
    <property type="entry name" value="MCP/YpsA-like"/>
    <property type="match status" value="1"/>
</dbReference>
<comment type="similarity">
    <text evidence="2 3">Belongs to the LOG family.</text>
</comment>
<organism evidence="4">
    <name type="scientific">Muribaculaceae bacterium Z82</name>
    <dbReference type="NCBI Taxonomy" id="2304548"/>
    <lineage>
        <taxon>Bacteria</taxon>
        <taxon>Pseudomonadati</taxon>
        <taxon>Bacteroidota</taxon>
        <taxon>Bacteroidia</taxon>
        <taxon>Bacteroidales</taxon>
        <taxon>Muribaculaceae</taxon>
    </lineage>
</organism>
<dbReference type="NCBIfam" id="TIGR00730">
    <property type="entry name" value="Rossman fold protein, TIGR00730 family"/>
    <property type="match status" value="1"/>
</dbReference>
<dbReference type="PANTHER" id="PTHR31223:SF70">
    <property type="entry name" value="LOG FAMILY PROTEIN YJL055W"/>
    <property type="match status" value="1"/>
</dbReference>
<accession>A0A7C9JK47</accession>
<dbReference type="GO" id="GO:0009691">
    <property type="term" value="P:cytokinin biosynthetic process"/>
    <property type="evidence" value="ECO:0007669"/>
    <property type="project" value="UniProtKB-UniRule"/>
</dbReference>
<comment type="caution">
    <text evidence="4">The sequence shown here is derived from an EMBL/GenBank/DDBJ whole genome shotgun (WGS) entry which is preliminary data.</text>
</comment>
<dbReference type="EC" id="3.2.2.n1" evidence="3"/>
<dbReference type="Gene3D" id="3.40.50.450">
    <property type="match status" value="1"/>
</dbReference>
<dbReference type="PANTHER" id="PTHR31223">
    <property type="entry name" value="LOG FAMILY PROTEIN YJL055W"/>
    <property type="match status" value="1"/>
</dbReference>
<reference evidence="4" key="1">
    <citation type="submission" date="2018-08" db="EMBL/GenBank/DDBJ databases">
        <title>Murine metabolic-syndrome-specific gut microbial biobank.</title>
        <authorList>
            <person name="Liu C."/>
        </authorList>
    </citation>
    <scope>NUCLEOTIDE SEQUENCE [LARGE SCALE GENOMIC DNA]</scope>
    <source>
        <strain evidence="4">Z82</strain>
    </source>
</reference>
<evidence type="ECO:0000313" key="4">
    <source>
        <dbReference type="EMBL" id="NBI35362.1"/>
    </source>
</evidence>
<dbReference type="Pfam" id="PF03641">
    <property type="entry name" value="Lysine_decarbox"/>
    <property type="match status" value="1"/>
</dbReference>
<evidence type="ECO:0000256" key="2">
    <source>
        <dbReference type="ARBA" id="ARBA00006763"/>
    </source>
</evidence>
<dbReference type="InterPro" id="IPR031100">
    <property type="entry name" value="LOG_fam"/>
</dbReference>
<dbReference type="InterPro" id="IPR005269">
    <property type="entry name" value="LOG"/>
</dbReference>
<evidence type="ECO:0000256" key="1">
    <source>
        <dbReference type="ARBA" id="ARBA00000274"/>
    </source>
</evidence>
<dbReference type="AlphaFoldDB" id="A0A7C9JK47"/>
<sequence>MNVVVYCGSSFGANPRFREAARVLGEWIGLSGNRLVYGGSSVGLMGVVSRAALDAGAEVDGVEPQFFIDAGVEQHDLTNLFVVQTMAERKTKMIELGDVFVALPGGVGTLEEISEIASRVRLGLGQDACYLLNVDGFYEPLKAQLALMEQEGFLSPEDAGRYRFVSSVEELVGMITSS</sequence>
<keyword evidence="3" id="KW-0203">Cytokinin biosynthesis</keyword>
<dbReference type="GO" id="GO:0008714">
    <property type="term" value="F:AMP nucleosidase activity"/>
    <property type="evidence" value="ECO:0007669"/>
    <property type="project" value="UniProtKB-EC"/>
</dbReference>
<dbReference type="GO" id="GO:0005829">
    <property type="term" value="C:cytosol"/>
    <property type="evidence" value="ECO:0007669"/>
    <property type="project" value="TreeGrafter"/>
</dbReference>
<proteinExistence type="inferred from homology"/>
<comment type="catalytic activity">
    <reaction evidence="1">
        <text>AMP + H2O = D-ribose 5-phosphate + adenine</text>
        <dbReference type="Rhea" id="RHEA:20129"/>
        <dbReference type="ChEBI" id="CHEBI:15377"/>
        <dbReference type="ChEBI" id="CHEBI:16708"/>
        <dbReference type="ChEBI" id="CHEBI:78346"/>
        <dbReference type="ChEBI" id="CHEBI:456215"/>
        <dbReference type="EC" id="3.2.2.4"/>
    </reaction>
</comment>
<gene>
    <name evidence="4" type="ORF">D1639_10075</name>
</gene>